<dbReference type="InterPro" id="IPR047952">
    <property type="entry name" value="Transpos_IS4"/>
</dbReference>
<organism evidence="6 7">
    <name type="scientific">Breznakia blatticola</name>
    <dbReference type="NCBI Taxonomy" id="1754012"/>
    <lineage>
        <taxon>Bacteria</taxon>
        <taxon>Bacillati</taxon>
        <taxon>Bacillota</taxon>
        <taxon>Erysipelotrichia</taxon>
        <taxon>Erysipelotrichales</taxon>
        <taxon>Erysipelotrichaceae</taxon>
        <taxon>Breznakia</taxon>
    </lineage>
</organism>
<dbReference type="InterPro" id="IPR002559">
    <property type="entry name" value="Transposase_11"/>
</dbReference>
<evidence type="ECO:0000256" key="3">
    <source>
        <dbReference type="ARBA" id="ARBA00023125"/>
    </source>
</evidence>
<keyword evidence="4" id="KW-0233">DNA recombination</keyword>
<comment type="caution">
    <text evidence="6">The sequence shown here is derived from an EMBL/GenBank/DDBJ whole genome shotgun (WGS) entry which is preliminary data.</text>
</comment>
<dbReference type="PANTHER" id="PTHR33258:SF1">
    <property type="entry name" value="TRANSPOSASE INSL FOR INSERTION SEQUENCE ELEMENT IS186A-RELATED"/>
    <property type="match status" value="1"/>
</dbReference>
<name>A0A4R7Z6B0_9FIRM</name>
<comment type="similarity">
    <text evidence="1">Belongs to the transposase 11 family.</text>
</comment>
<dbReference type="Proteomes" id="UP000294743">
    <property type="component" value="Unassembled WGS sequence"/>
</dbReference>
<keyword evidence="7" id="KW-1185">Reference proteome</keyword>
<evidence type="ECO:0000256" key="1">
    <source>
        <dbReference type="ARBA" id="ARBA00010075"/>
    </source>
</evidence>
<dbReference type="Gene3D" id="3.90.350.10">
    <property type="entry name" value="Transposase Inhibitor Protein From Tn5, Chain A, domain 1"/>
    <property type="match status" value="1"/>
</dbReference>
<dbReference type="SUPFAM" id="SSF53098">
    <property type="entry name" value="Ribonuclease H-like"/>
    <property type="match status" value="1"/>
</dbReference>
<dbReference type="GO" id="GO:0003677">
    <property type="term" value="F:DNA binding"/>
    <property type="evidence" value="ECO:0007669"/>
    <property type="project" value="UniProtKB-KW"/>
</dbReference>
<reference evidence="6 7" key="1">
    <citation type="submission" date="2019-03" db="EMBL/GenBank/DDBJ databases">
        <title>Genomic Encyclopedia of Type Strains, Phase IV (KMG-IV): sequencing the most valuable type-strain genomes for metagenomic binning, comparative biology and taxonomic classification.</title>
        <authorList>
            <person name="Goeker M."/>
        </authorList>
    </citation>
    <scope>NUCLEOTIDE SEQUENCE [LARGE SCALE GENOMIC DNA]</scope>
    <source>
        <strain evidence="6 7">DSM 28867</strain>
    </source>
</reference>
<evidence type="ECO:0000313" key="6">
    <source>
        <dbReference type="EMBL" id="TDW06873.1"/>
    </source>
</evidence>
<dbReference type="Pfam" id="PF01609">
    <property type="entry name" value="DDE_Tnp_1"/>
    <property type="match status" value="1"/>
</dbReference>
<evidence type="ECO:0000256" key="2">
    <source>
        <dbReference type="ARBA" id="ARBA00022578"/>
    </source>
</evidence>
<dbReference type="EMBL" id="SODD01000093">
    <property type="protein sequence ID" value="TDW06873.1"/>
    <property type="molecule type" value="Genomic_DNA"/>
</dbReference>
<dbReference type="GO" id="GO:0006313">
    <property type="term" value="P:DNA transposition"/>
    <property type="evidence" value="ECO:0007669"/>
    <property type="project" value="InterPro"/>
</dbReference>
<protein>
    <submittedName>
        <fullName evidence="6">DDE family transposase</fullName>
    </submittedName>
</protein>
<feature type="domain" description="Transposase IS4-like" evidence="5">
    <location>
        <begin position="111"/>
        <end position="359"/>
    </location>
</feature>
<dbReference type="GO" id="GO:0004803">
    <property type="term" value="F:transposase activity"/>
    <property type="evidence" value="ECO:0007669"/>
    <property type="project" value="InterPro"/>
</dbReference>
<accession>A0A4R7Z6B0</accession>
<dbReference type="NCBIfam" id="NF033592">
    <property type="entry name" value="transpos_IS4_1"/>
    <property type="match status" value="1"/>
</dbReference>
<proteinExistence type="inferred from homology"/>
<evidence type="ECO:0000256" key="4">
    <source>
        <dbReference type="ARBA" id="ARBA00023172"/>
    </source>
</evidence>
<keyword evidence="2" id="KW-0815">Transposition</keyword>
<keyword evidence="3" id="KW-0238">DNA-binding</keyword>
<gene>
    <name evidence="6" type="ORF">EDD63_1931</name>
</gene>
<dbReference type="OrthoDB" id="1650378at2"/>
<sequence length="438" mass="51128">MSDYSNKVLHVFNSHIETLASEKNSRNLVNNIHSDFTRNRKLSFQDLMKIIVFSAAKPIKEELWDYFDYDENTASSSAFVQARDKLNSTAFKELFYLLNSSFPCKKLFNGYQLIGVDGSDLSIPLDLTDADTLTSCGSNHKPMSQYHIDSAYDLLEHRYVDMIITGCKNKNEPKSLVSMAESHPKDNVIYIADRYYATWNTMAHIMNANKSFVIRSKDIESKSSLLKKFNLPNEEFDVDVHTILTKKQTKEIRSQPDTYRFISTTTTFDYIETVDDEYPIGFRVVRFKANGDEEYESILTNLSREEFPATVIKELYRLRWGIEVSFRHLKYATALKVLHSKKRNSIQQEIWAKAILYNLSMLIINKTCDKVEKRRKWEYKVNLTSGIHLIREMIKRKGGFPPSFKTIISKELLPIRPNRQNERNVRIQRTIGFNYRFS</sequence>
<evidence type="ECO:0000313" key="7">
    <source>
        <dbReference type="Proteomes" id="UP000294743"/>
    </source>
</evidence>
<dbReference type="RefSeq" id="WP_134171454.1">
    <property type="nucleotide sequence ID" value="NZ_SODD01000093.1"/>
</dbReference>
<dbReference type="PANTHER" id="PTHR33258">
    <property type="entry name" value="TRANSPOSASE INSL FOR INSERTION SEQUENCE ELEMENT IS186A-RELATED"/>
    <property type="match status" value="1"/>
</dbReference>
<dbReference type="AlphaFoldDB" id="A0A4R7Z6B0"/>
<dbReference type="InterPro" id="IPR012337">
    <property type="entry name" value="RNaseH-like_sf"/>
</dbReference>
<evidence type="ECO:0000259" key="5">
    <source>
        <dbReference type="Pfam" id="PF01609"/>
    </source>
</evidence>